<gene>
    <name evidence="2" type="ORF">METZ01_LOCUS447859</name>
</gene>
<dbReference type="PANTHER" id="PTHR45846">
    <property type="entry name" value="TRNA-DIHYDROURIDINE(47) SYNTHASE [NAD(P)(+)]-LIKE"/>
    <property type="match status" value="1"/>
</dbReference>
<reference evidence="2" key="1">
    <citation type="submission" date="2018-05" db="EMBL/GenBank/DDBJ databases">
        <authorList>
            <person name="Lanie J.A."/>
            <person name="Ng W.-L."/>
            <person name="Kazmierczak K.M."/>
            <person name="Andrzejewski T.M."/>
            <person name="Davidsen T.M."/>
            <person name="Wayne K.J."/>
            <person name="Tettelin H."/>
            <person name="Glass J.I."/>
            <person name="Rusch D."/>
            <person name="Podicherti R."/>
            <person name="Tsui H.-C.T."/>
            <person name="Winkler M.E."/>
        </authorList>
    </citation>
    <scope>NUCLEOTIDE SEQUENCE</scope>
</reference>
<dbReference type="InterPro" id="IPR035587">
    <property type="entry name" value="DUS-like_FMN-bd"/>
</dbReference>
<dbReference type="SUPFAM" id="SSF51395">
    <property type="entry name" value="FMN-linked oxidoreductases"/>
    <property type="match status" value="1"/>
</dbReference>
<feature type="non-terminal residue" evidence="2">
    <location>
        <position position="130"/>
    </location>
</feature>
<dbReference type="Pfam" id="PF01207">
    <property type="entry name" value="Dus"/>
    <property type="match status" value="1"/>
</dbReference>
<protein>
    <recommendedName>
        <fullName evidence="1">DUS-like FMN-binding domain-containing protein</fullName>
    </recommendedName>
</protein>
<accession>A0A382ZIU8</accession>
<feature type="domain" description="DUS-like FMN-binding" evidence="1">
    <location>
        <begin position="27"/>
        <end position="130"/>
    </location>
</feature>
<evidence type="ECO:0000259" key="1">
    <source>
        <dbReference type="Pfam" id="PF01207"/>
    </source>
</evidence>
<dbReference type="EMBL" id="UINC01183997">
    <property type="protein sequence ID" value="SVD95005.1"/>
    <property type="molecule type" value="Genomic_DNA"/>
</dbReference>
<dbReference type="AlphaFoldDB" id="A0A382ZIU8"/>
<dbReference type="Gene3D" id="3.20.20.70">
    <property type="entry name" value="Aldolase class I"/>
    <property type="match status" value="1"/>
</dbReference>
<dbReference type="PANTHER" id="PTHR45846:SF1">
    <property type="entry name" value="TRNA-DIHYDROURIDINE(47) SYNTHASE [NAD(P)(+)]-LIKE"/>
    <property type="match status" value="1"/>
</dbReference>
<dbReference type="InterPro" id="IPR013785">
    <property type="entry name" value="Aldolase_TIM"/>
</dbReference>
<dbReference type="GO" id="GO:0017150">
    <property type="term" value="F:tRNA dihydrouridine synthase activity"/>
    <property type="evidence" value="ECO:0007669"/>
    <property type="project" value="TreeGrafter"/>
</dbReference>
<feature type="non-terminal residue" evidence="2">
    <location>
        <position position="1"/>
    </location>
</feature>
<sequence>MQETINSTNRAVSLPETVVPGQWPTALSPMQDVTNLPYMRVVARRGSPDYYFTEYFRVHGSSRLDPRILRSITENPDGRPVFAQLIGENLADLRRTVRNLREYPIAGIDLNMGCPAPRVYKKNVGGGLLR</sequence>
<name>A0A382ZIU8_9ZZZZ</name>
<proteinExistence type="predicted"/>
<organism evidence="2">
    <name type="scientific">marine metagenome</name>
    <dbReference type="NCBI Taxonomy" id="408172"/>
    <lineage>
        <taxon>unclassified sequences</taxon>
        <taxon>metagenomes</taxon>
        <taxon>ecological metagenomes</taxon>
    </lineage>
</organism>
<evidence type="ECO:0000313" key="2">
    <source>
        <dbReference type="EMBL" id="SVD95005.1"/>
    </source>
</evidence>
<dbReference type="GO" id="GO:0003723">
    <property type="term" value="F:RNA binding"/>
    <property type="evidence" value="ECO:0007669"/>
    <property type="project" value="TreeGrafter"/>
</dbReference>